<name>A0A9J5Z748_SOLCO</name>
<evidence type="ECO:0000313" key="1">
    <source>
        <dbReference type="EMBL" id="KAG5606822.1"/>
    </source>
</evidence>
<reference evidence="1 2" key="1">
    <citation type="submission" date="2020-09" db="EMBL/GenBank/DDBJ databases">
        <title>De no assembly of potato wild relative species, Solanum commersonii.</title>
        <authorList>
            <person name="Cho K."/>
        </authorList>
    </citation>
    <scope>NUCLEOTIDE SEQUENCE [LARGE SCALE GENOMIC DNA]</scope>
    <source>
        <strain evidence="1">LZ3.2</strain>
        <tissue evidence="1">Leaf</tissue>
    </source>
</reference>
<comment type="caution">
    <text evidence="1">The sequence shown here is derived from an EMBL/GenBank/DDBJ whole genome shotgun (WGS) entry which is preliminary data.</text>
</comment>
<dbReference type="AlphaFoldDB" id="A0A9J5Z748"/>
<proteinExistence type="predicted"/>
<dbReference type="Proteomes" id="UP000824120">
    <property type="component" value="Chromosome 5"/>
</dbReference>
<protein>
    <submittedName>
        <fullName evidence="1">Uncharacterized protein</fullName>
    </submittedName>
</protein>
<evidence type="ECO:0000313" key="2">
    <source>
        <dbReference type="Proteomes" id="UP000824120"/>
    </source>
</evidence>
<accession>A0A9J5Z748</accession>
<keyword evidence="2" id="KW-1185">Reference proteome</keyword>
<sequence length="157" mass="18326">MDFVVGLPKTRKDNIWEEDYARLYIHDLVRLHGFLYPSYRTVVLNLLPLLEVLSKGSRYELSLLRPFRISGWTSERTIKHLRICLGLVYWNLRLSFQHRYGSFWEALWGVVDPRLDGLRVGEVALLGPDLVMEALEKVRMIRKVEGGPETIKSPMPM</sequence>
<gene>
    <name evidence="1" type="ORF">H5410_028314</name>
</gene>
<organism evidence="1 2">
    <name type="scientific">Solanum commersonii</name>
    <name type="common">Commerson's wild potato</name>
    <name type="synonym">Commerson's nightshade</name>
    <dbReference type="NCBI Taxonomy" id="4109"/>
    <lineage>
        <taxon>Eukaryota</taxon>
        <taxon>Viridiplantae</taxon>
        <taxon>Streptophyta</taxon>
        <taxon>Embryophyta</taxon>
        <taxon>Tracheophyta</taxon>
        <taxon>Spermatophyta</taxon>
        <taxon>Magnoliopsida</taxon>
        <taxon>eudicotyledons</taxon>
        <taxon>Gunneridae</taxon>
        <taxon>Pentapetalae</taxon>
        <taxon>asterids</taxon>
        <taxon>lamiids</taxon>
        <taxon>Solanales</taxon>
        <taxon>Solanaceae</taxon>
        <taxon>Solanoideae</taxon>
        <taxon>Solaneae</taxon>
        <taxon>Solanum</taxon>
    </lineage>
</organism>
<dbReference type="EMBL" id="JACXVP010000005">
    <property type="protein sequence ID" value="KAG5606822.1"/>
    <property type="molecule type" value="Genomic_DNA"/>
</dbReference>